<dbReference type="RefSeq" id="WP_022160929.1">
    <property type="nucleotide sequence ID" value="NZ_CABJFF010000005.1"/>
</dbReference>
<name>A0A1Y3ZQ22_9BACT</name>
<protein>
    <submittedName>
        <fullName evidence="1">LytTR family transcriptional regulator</fullName>
    </submittedName>
</protein>
<evidence type="ECO:0000313" key="2">
    <source>
        <dbReference type="Proteomes" id="UP000284243"/>
    </source>
</evidence>
<dbReference type="EMBL" id="QRYC01000020">
    <property type="protein sequence ID" value="RGU55194.1"/>
    <property type="molecule type" value="Genomic_DNA"/>
</dbReference>
<dbReference type="Proteomes" id="UP000284243">
    <property type="component" value="Unassembled WGS sequence"/>
</dbReference>
<evidence type="ECO:0000313" key="1">
    <source>
        <dbReference type="EMBL" id="RGU55194.1"/>
    </source>
</evidence>
<dbReference type="GO" id="GO:0003677">
    <property type="term" value="F:DNA binding"/>
    <property type="evidence" value="ECO:0007669"/>
    <property type="project" value="InterPro"/>
</dbReference>
<dbReference type="Pfam" id="PF04397">
    <property type="entry name" value="LytTR"/>
    <property type="match status" value="1"/>
</dbReference>
<accession>A0A1Y3ZQ22</accession>
<sequence>MSEILRPEFPLGSVTYRHVRDGIFIRQDDYYRKCLYTDLLWVEASGSYSDIHLRDRSRIVVALRIGVMGRYLPASHFVRIHRSYVVSLFDIDTFVGNMLRIGDKWFPIGRLYRPGVLALLNILNYVCRSPEDGG</sequence>
<dbReference type="Gene3D" id="2.40.50.1020">
    <property type="entry name" value="LytTr DNA-binding domain"/>
    <property type="match status" value="1"/>
</dbReference>
<comment type="caution">
    <text evidence="1">The sequence shown here is derived from an EMBL/GenBank/DDBJ whole genome shotgun (WGS) entry which is preliminary data.</text>
</comment>
<dbReference type="SMART" id="SM00850">
    <property type="entry name" value="LytTR"/>
    <property type="match status" value="1"/>
</dbReference>
<proteinExistence type="predicted"/>
<dbReference type="InterPro" id="IPR007492">
    <property type="entry name" value="LytTR_DNA-bd_dom"/>
</dbReference>
<gene>
    <name evidence="1" type="ORF">DWW57_13380</name>
</gene>
<organism evidence="1 2">
    <name type="scientific">Odoribacter splanchnicus</name>
    <dbReference type="NCBI Taxonomy" id="28118"/>
    <lineage>
        <taxon>Bacteria</taxon>
        <taxon>Pseudomonadati</taxon>
        <taxon>Bacteroidota</taxon>
        <taxon>Bacteroidia</taxon>
        <taxon>Bacteroidales</taxon>
        <taxon>Odoribacteraceae</taxon>
        <taxon>Odoribacter</taxon>
    </lineage>
</organism>
<reference evidence="1 2" key="1">
    <citation type="submission" date="2018-08" db="EMBL/GenBank/DDBJ databases">
        <title>A genome reference for cultivated species of the human gut microbiota.</title>
        <authorList>
            <person name="Zou Y."/>
            <person name="Xue W."/>
            <person name="Luo G."/>
        </authorList>
    </citation>
    <scope>NUCLEOTIDE SEQUENCE [LARGE SCALE GENOMIC DNA]</scope>
    <source>
        <strain evidence="1 2">AF16-14</strain>
    </source>
</reference>
<dbReference type="AlphaFoldDB" id="A0A1Y3ZQ22"/>